<dbReference type="InterPro" id="IPR013819">
    <property type="entry name" value="LipOase_C"/>
</dbReference>
<sequence length="1044" mass="115768">MAYVMKLTTTSGAKADGVEKNSATAILTDNNAYVPNVMLTFTLSDHALFDNGKNIKTVATSALGSAKVVFSDPVAETITVTAIDAVHELTQSAESTFVDAGTGADDYYITLTADSGAAPGDAQGNRVSAVLSKQDHSPVAGAQLNFSTSGSALFKANLSNTLTALTDASGNIETVLIDAVAESVDIDARFFSGDGELLATAMTRTRFGSAYSADVFVPDSVMIGRDRTFIIFGLINGVQATHVEQCVSNFHITSSEGLLEMYNNAGTFSGTEYSGKGFGDNENNLVLNLRALSPGDATLSVQVDFIDGTRFIKDYTISLIDPSQSVDCQNENTFIEKFDRFSFTKGAVFKIKYAKNDAVKIYIPEEGMVFDSVTGTVVSEQTGMTMVADYITIRYVGEYNYMILRANIDGRLEPGKHYYSRAYFTVDGKSTLTLSANDLTARDKYPWTEMLTPLIGVPMLDNGGPGDLPVEFHPRASYQKALDELYEEIAENHRQAYLSRIAHPTAEQRAAISTLAQRVVAKYKNMFEATPVDIQDSDEQLCSLEQQVRGYCDKVESGDFPDPDLAMYDNQFKAFPRPDTARFIYDDDIFAYWRVGGCNPLALYRVNALPDNFPLTAEQYRLVMGDGDTLEQALRENRIYMVNYSNLDGAVAEDGYTKVESGSSPEPIVGYSYLAMGLFSVSKVTKRLKPVAIQCGQDPNDAEPNPLFLAIDDEAHRWGWQQAKMVIQAADKTLHQLSSHLGLTHLLIEAFALATYRNLKKGHPVYDLLISHFEGTNRINHNATLQILGPNQFVDSLMAAPLGKLAQKAIDIRLRFNFYDNFLPVELKRRGVDDVHALPEYPYRDDGLLIWNAIQRWVNGYIDYFYDESIAGDGDLMAWIDDLVENGRINGFKRITRRAELADVLTMVIYTCSARHAAVNFAQHDWMMYSPAMSGTLAGKKPTSVDGQEKEGWLAMLPGFTRSMSRLDIYTLLGRLHNGYLGEYVMPDGEPIFTLEKNPDIYNLQRKFNDELNEITKTIQERNVTRTYPYIFLLPKNIPASINI</sequence>
<dbReference type="InterPro" id="IPR008964">
    <property type="entry name" value="Invasin/intimin_cell_adhesion"/>
</dbReference>
<dbReference type="GO" id="GO:0034440">
    <property type="term" value="P:lipid oxidation"/>
    <property type="evidence" value="ECO:0007669"/>
    <property type="project" value="InterPro"/>
</dbReference>
<keyword evidence="1" id="KW-0479">Metal-binding</keyword>
<dbReference type="GO" id="GO:0016702">
    <property type="term" value="F:oxidoreductase activity, acting on single donors with incorporation of molecular oxygen, incorporation of two atoms of oxygen"/>
    <property type="evidence" value="ECO:0007669"/>
    <property type="project" value="InterPro"/>
</dbReference>
<accession>A0AAI9DRZ0</accession>
<dbReference type="SUPFAM" id="SSF49373">
    <property type="entry name" value="Invasin/intimin cell-adhesion fragments"/>
    <property type="match status" value="2"/>
</dbReference>
<protein>
    <recommendedName>
        <fullName evidence="3">Lipoxygenase domain-containing protein</fullName>
    </recommendedName>
</protein>
<dbReference type="InterPro" id="IPR000907">
    <property type="entry name" value="LipOase"/>
</dbReference>
<dbReference type="InterPro" id="IPR036226">
    <property type="entry name" value="LipOase_C_sf"/>
</dbReference>
<evidence type="ECO:0000259" key="3">
    <source>
        <dbReference type="PROSITE" id="PS51393"/>
    </source>
</evidence>
<dbReference type="SUPFAM" id="SSF48484">
    <property type="entry name" value="Lipoxigenase"/>
    <property type="match status" value="1"/>
</dbReference>
<dbReference type="PROSITE" id="PS51393">
    <property type="entry name" value="LIPOXYGENASE_3"/>
    <property type="match status" value="1"/>
</dbReference>
<name>A0AAI9DRZ0_PLUGE</name>
<dbReference type="AlphaFoldDB" id="A0AAI9DRZ0"/>
<feature type="domain" description="Lipoxygenase" evidence="3">
    <location>
        <begin position="472"/>
        <end position="1044"/>
    </location>
</feature>
<dbReference type="Pfam" id="PF00305">
    <property type="entry name" value="Lipoxygenase"/>
    <property type="match status" value="1"/>
</dbReference>
<proteinExistence type="predicted"/>
<dbReference type="InterPro" id="IPR013783">
    <property type="entry name" value="Ig-like_fold"/>
</dbReference>
<dbReference type="EMBL" id="ABLOKC030000062">
    <property type="protein sequence ID" value="EML1474603.1"/>
    <property type="molecule type" value="Genomic_DNA"/>
</dbReference>
<evidence type="ECO:0000256" key="1">
    <source>
        <dbReference type="ARBA" id="ARBA00022723"/>
    </source>
</evidence>
<dbReference type="PRINTS" id="PR00087">
    <property type="entry name" value="LIPOXYGENASE"/>
</dbReference>
<gene>
    <name evidence="4" type="ORF">QEG54_005448</name>
</gene>
<dbReference type="GO" id="GO:0046872">
    <property type="term" value="F:metal ion binding"/>
    <property type="evidence" value="ECO:0007669"/>
    <property type="project" value="UniProtKB-KW"/>
</dbReference>
<evidence type="ECO:0000256" key="2">
    <source>
        <dbReference type="ARBA" id="ARBA00023002"/>
    </source>
</evidence>
<dbReference type="PANTHER" id="PTHR11771">
    <property type="entry name" value="LIPOXYGENASE"/>
    <property type="match status" value="1"/>
</dbReference>
<dbReference type="RefSeq" id="WP_053075843.1">
    <property type="nucleotide sequence ID" value="NZ_JAYKLB010000013.1"/>
</dbReference>
<keyword evidence="2" id="KW-0560">Oxidoreductase</keyword>
<dbReference type="Gene3D" id="3.10.450.60">
    <property type="match status" value="1"/>
</dbReference>
<comment type="caution">
    <text evidence="4">The sequence shown here is derived from an EMBL/GenBank/DDBJ whole genome shotgun (WGS) entry which is preliminary data.</text>
</comment>
<dbReference type="Gene3D" id="2.60.40.10">
    <property type="entry name" value="Immunoglobulins"/>
    <property type="match status" value="2"/>
</dbReference>
<reference evidence="4" key="1">
    <citation type="submission" date="2024-02" db="EMBL/GenBank/DDBJ databases">
        <authorList>
            <consortium name="Clinical and Environmental Microbiology Branch: Whole genome sequencing antimicrobial resistance pathogens in the healthcare setting"/>
        </authorList>
    </citation>
    <scope>NUCLEOTIDE SEQUENCE</scope>
    <source>
        <strain evidence="4">2021DK-00143</strain>
    </source>
</reference>
<dbReference type="Gene3D" id="1.20.245.10">
    <property type="entry name" value="Lipoxygenase-1, Domain 5"/>
    <property type="match status" value="1"/>
</dbReference>
<organism evidence="4">
    <name type="scientific">Pluralibacter gergoviae</name>
    <name type="common">Enterobacter gergoviae</name>
    <dbReference type="NCBI Taxonomy" id="61647"/>
    <lineage>
        <taxon>Bacteria</taxon>
        <taxon>Pseudomonadati</taxon>
        <taxon>Pseudomonadota</taxon>
        <taxon>Gammaproteobacteria</taxon>
        <taxon>Enterobacterales</taxon>
        <taxon>Enterobacteriaceae</taxon>
        <taxon>Pluralibacter</taxon>
    </lineage>
</organism>
<evidence type="ECO:0000313" key="4">
    <source>
        <dbReference type="EMBL" id="EML1474603.1"/>
    </source>
</evidence>